<feature type="transmembrane region" description="Helical" evidence="2">
    <location>
        <begin position="40"/>
        <end position="60"/>
    </location>
</feature>
<evidence type="ECO:0000256" key="2">
    <source>
        <dbReference type="SAM" id="Phobius"/>
    </source>
</evidence>
<comment type="caution">
    <text evidence="3">The sequence shown here is derived from an EMBL/GenBank/DDBJ whole genome shotgun (WGS) entry which is preliminary data.</text>
</comment>
<keyword evidence="2" id="KW-0472">Membrane</keyword>
<reference evidence="3 4" key="1">
    <citation type="submission" date="2023-01" db="EMBL/GenBank/DDBJ databases">
        <title>Analysis of 21 Apiospora genomes using comparative genomics revels a genus with tremendous synthesis potential of carbohydrate active enzymes and secondary metabolites.</title>
        <authorList>
            <person name="Sorensen T."/>
        </authorList>
    </citation>
    <scope>NUCLEOTIDE SEQUENCE [LARGE SCALE GENOMIC DNA]</scope>
    <source>
        <strain evidence="3 4">CBS 33761</strain>
    </source>
</reference>
<feature type="transmembrane region" description="Helical" evidence="2">
    <location>
        <begin position="72"/>
        <end position="92"/>
    </location>
</feature>
<name>A0ABR1RX90_9PEZI</name>
<sequence length="105" mass="11163">MAVGASSGAAEDLTQVPAAPPPPGVIPDFQNPDNYKQANVILHSVVLSASTIAVLIRIYTRNFITRSMGTDDWFAILSWALALEFSIVMAYGEMDIPVASSLIPG</sequence>
<proteinExistence type="predicted"/>
<dbReference type="Proteomes" id="UP001444661">
    <property type="component" value="Unassembled WGS sequence"/>
</dbReference>
<organism evidence="3 4">
    <name type="scientific">Apiospora rasikravindrae</name>
    <dbReference type="NCBI Taxonomy" id="990691"/>
    <lineage>
        <taxon>Eukaryota</taxon>
        <taxon>Fungi</taxon>
        <taxon>Dikarya</taxon>
        <taxon>Ascomycota</taxon>
        <taxon>Pezizomycotina</taxon>
        <taxon>Sordariomycetes</taxon>
        <taxon>Xylariomycetidae</taxon>
        <taxon>Amphisphaeriales</taxon>
        <taxon>Apiosporaceae</taxon>
        <taxon>Apiospora</taxon>
    </lineage>
</organism>
<protein>
    <submittedName>
        <fullName evidence="3">Uncharacterized protein</fullName>
    </submittedName>
</protein>
<gene>
    <name evidence="3" type="ORF">PG993_013283</name>
</gene>
<evidence type="ECO:0000313" key="3">
    <source>
        <dbReference type="EMBL" id="KAK8022516.1"/>
    </source>
</evidence>
<keyword evidence="4" id="KW-1185">Reference proteome</keyword>
<evidence type="ECO:0000256" key="1">
    <source>
        <dbReference type="SAM" id="MobiDB-lite"/>
    </source>
</evidence>
<evidence type="ECO:0000313" key="4">
    <source>
        <dbReference type="Proteomes" id="UP001444661"/>
    </source>
</evidence>
<keyword evidence="2" id="KW-1133">Transmembrane helix</keyword>
<feature type="region of interest" description="Disordered" evidence="1">
    <location>
        <begin position="1"/>
        <end position="31"/>
    </location>
</feature>
<accession>A0ABR1RX90</accession>
<dbReference type="EMBL" id="JAQQWK010000012">
    <property type="protein sequence ID" value="KAK8022516.1"/>
    <property type="molecule type" value="Genomic_DNA"/>
</dbReference>
<keyword evidence="2" id="KW-0812">Transmembrane</keyword>